<evidence type="ECO:0000313" key="1">
    <source>
        <dbReference type="EMBL" id="KAI3829413.1"/>
    </source>
</evidence>
<organism evidence="1 2">
    <name type="scientific">Smallanthus sonchifolius</name>
    <dbReference type="NCBI Taxonomy" id="185202"/>
    <lineage>
        <taxon>Eukaryota</taxon>
        <taxon>Viridiplantae</taxon>
        <taxon>Streptophyta</taxon>
        <taxon>Embryophyta</taxon>
        <taxon>Tracheophyta</taxon>
        <taxon>Spermatophyta</taxon>
        <taxon>Magnoliopsida</taxon>
        <taxon>eudicotyledons</taxon>
        <taxon>Gunneridae</taxon>
        <taxon>Pentapetalae</taxon>
        <taxon>asterids</taxon>
        <taxon>campanulids</taxon>
        <taxon>Asterales</taxon>
        <taxon>Asteraceae</taxon>
        <taxon>Asteroideae</taxon>
        <taxon>Heliantheae alliance</taxon>
        <taxon>Millerieae</taxon>
        <taxon>Smallanthus</taxon>
    </lineage>
</organism>
<sequence length="84" mass="9831">MQEMRRNMGSFQHLDLQANSVSPPTKMKLLCEILMKIPMFLFSGNTRDNKKLWLDKYTSSSLAVHKKRSKRLKFGSKLYNLVHS</sequence>
<reference evidence="1 2" key="2">
    <citation type="journal article" date="2022" name="Mol. Ecol. Resour.">
        <title>The genomes of chicory, endive, great burdock and yacon provide insights into Asteraceae paleo-polyploidization history and plant inulin production.</title>
        <authorList>
            <person name="Fan W."/>
            <person name="Wang S."/>
            <person name="Wang H."/>
            <person name="Wang A."/>
            <person name="Jiang F."/>
            <person name="Liu H."/>
            <person name="Zhao H."/>
            <person name="Xu D."/>
            <person name="Zhang Y."/>
        </authorList>
    </citation>
    <scope>NUCLEOTIDE SEQUENCE [LARGE SCALE GENOMIC DNA]</scope>
    <source>
        <strain evidence="2">cv. Yunnan</strain>
        <tissue evidence="1">Leaves</tissue>
    </source>
</reference>
<dbReference type="EMBL" id="CM042018">
    <property type="protein sequence ID" value="KAI3829413.1"/>
    <property type="molecule type" value="Genomic_DNA"/>
</dbReference>
<reference evidence="2" key="1">
    <citation type="journal article" date="2022" name="Mol. Ecol. Resour.">
        <title>The genomes of chicory, endive, great burdock and yacon provide insights into Asteraceae palaeo-polyploidization history and plant inulin production.</title>
        <authorList>
            <person name="Fan W."/>
            <person name="Wang S."/>
            <person name="Wang H."/>
            <person name="Wang A."/>
            <person name="Jiang F."/>
            <person name="Liu H."/>
            <person name="Zhao H."/>
            <person name="Xu D."/>
            <person name="Zhang Y."/>
        </authorList>
    </citation>
    <scope>NUCLEOTIDE SEQUENCE [LARGE SCALE GENOMIC DNA]</scope>
    <source>
        <strain evidence="2">cv. Yunnan</strain>
    </source>
</reference>
<name>A0ACB9KAX5_9ASTR</name>
<dbReference type="Proteomes" id="UP001056120">
    <property type="component" value="Linkage Group LG01"/>
</dbReference>
<evidence type="ECO:0000313" key="2">
    <source>
        <dbReference type="Proteomes" id="UP001056120"/>
    </source>
</evidence>
<comment type="caution">
    <text evidence="1">The sequence shown here is derived from an EMBL/GenBank/DDBJ whole genome shotgun (WGS) entry which is preliminary data.</text>
</comment>
<accession>A0ACB9KAX5</accession>
<protein>
    <submittedName>
        <fullName evidence="1">Uncharacterized protein</fullName>
    </submittedName>
</protein>
<proteinExistence type="predicted"/>
<gene>
    <name evidence="1" type="ORF">L1987_03537</name>
</gene>
<keyword evidence="2" id="KW-1185">Reference proteome</keyword>